<reference evidence="4" key="1">
    <citation type="submission" date="2025-08" db="UniProtKB">
        <authorList>
            <consortium name="RefSeq"/>
        </authorList>
    </citation>
    <scope>IDENTIFICATION</scope>
</reference>
<sequence>MVWRHQGRRGLVVPQPLRGSRSRRRLPSTPRDAAPREAPAALRLRAAGARVLPGSPAAPGRRGPRGRAPGARRGPRPGARARPRLHRHHRQVGGAGPLPGEDNELAAGPPRGLDAAGRPRSQGRGAPEGAAGRQEPSCAQRPRAPAGPGSCATRSALRHRTNQPTEVLPDVHSTSVRFLGKIDPALAAYRLLVYLAFFYPAWFLGWRTAAGGAGASHQGWVGRWGTAQLSL</sequence>
<evidence type="ECO:0000313" key="3">
    <source>
        <dbReference type="Proteomes" id="UP001652581"/>
    </source>
</evidence>
<evidence type="ECO:0000313" key="4">
    <source>
        <dbReference type="RefSeq" id="XP_072807690.1"/>
    </source>
</evidence>
<protein>
    <submittedName>
        <fullName evidence="4">Uncharacterized protein</fullName>
    </submittedName>
</protein>
<keyword evidence="3" id="KW-1185">Reference proteome</keyword>
<dbReference type="RefSeq" id="XP_072807690.1">
    <property type="nucleotide sequence ID" value="XM_072951589.1"/>
</dbReference>
<keyword evidence="2" id="KW-0472">Membrane</keyword>
<proteinExistence type="predicted"/>
<dbReference type="Proteomes" id="UP001652581">
    <property type="component" value="Chromosome 28"/>
</dbReference>
<dbReference type="GeneID" id="140690069"/>
<name>A0ABM5CGB3_VICPA</name>
<organism evidence="3 4">
    <name type="scientific">Vicugna pacos</name>
    <name type="common">Alpaca</name>
    <name type="synonym">Lama pacos</name>
    <dbReference type="NCBI Taxonomy" id="30538"/>
    <lineage>
        <taxon>Eukaryota</taxon>
        <taxon>Metazoa</taxon>
        <taxon>Chordata</taxon>
        <taxon>Craniata</taxon>
        <taxon>Vertebrata</taxon>
        <taxon>Euteleostomi</taxon>
        <taxon>Mammalia</taxon>
        <taxon>Eutheria</taxon>
        <taxon>Laurasiatheria</taxon>
        <taxon>Artiodactyla</taxon>
        <taxon>Tylopoda</taxon>
        <taxon>Camelidae</taxon>
        <taxon>Vicugna</taxon>
    </lineage>
</organism>
<keyword evidence="2" id="KW-1133">Transmembrane helix</keyword>
<evidence type="ECO:0000256" key="1">
    <source>
        <dbReference type="SAM" id="MobiDB-lite"/>
    </source>
</evidence>
<accession>A0ABM5CGB3</accession>
<feature type="compositionally biased region" description="Low complexity" evidence="1">
    <location>
        <begin position="27"/>
        <end position="72"/>
    </location>
</feature>
<gene>
    <name evidence="4" type="primary">LOC140690069</name>
</gene>
<feature type="transmembrane region" description="Helical" evidence="2">
    <location>
        <begin position="187"/>
        <end position="206"/>
    </location>
</feature>
<keyword evidence="2" id="KW-0812">Transmembrane</keyword>
<evidence type="ECO:0000256" key="2">
    <source>
        <dbReference type="SAM" id="Phobius"/>
    </source>
</evidence>
<feature type="compositionally biased region" description="Basic residues" evidence="1">
    <location>
        <begin position="73"/>
        <end position="91"/>
    </location>
</feature>
<feature type="region of interest" description="Disordered" evidence="1">
    <location>
        <begin position="1"/>
        <end position="163"/>
    </location>
</feature>